<keyword evidence="6" id="KW-0862">Zinc</keyword>
<organism evidence="10 11">
    <name type="scientific">Crepidotus variabilis</name>
    <dbReference type="NCBI Taxonomy" id="179855"/>
    <lineage>
        <taxon>Eukaryota</taxon>
        <taxon>Fungi</taxon>
        <taxon>Dikarya</taxon>
        <taxon>Basidiomycota</taxon>
        <taxon>Agaricomycotina</taxon>
        <taxon>Agaricomycetes</taxon>
        <taxon>Agaricomycetidae</taxon>
        <taxon>Agaricales</taxon>
        <taxon>Agaricineae</taxon>
        <taxon>Crepidotaceae</taxon>
        <taxon>Crepidotus</taxon>
    </lineage>
</organism>
<dbReference type="PROSITE" id="PS50089">
    <property type="entry name" value="ZF_RING_2"/>
    <property type="match status" value="1"/>
</dbReference>
<dbReference type="Proteomes" id="UP000807306">
    <property type="component" value="Unassembled WGS sequence"/>
</dbReference>
<comment type="caution">
    <text evidence="10">The sequence shown here is derived from an EMBL/GenBank/DDBJ whole genome shotgun (WGS) entry which is preliminary data.</text>
</comment>
<keyword evidence="1" id="KW-0808">Transferase</keyword>
<feature type="domain" description="RING-type" evidence="9">
    <location>
        <begin position="65"/>
        <end position="278"/>
    </location>
</feature>
<evidence type="ECO:0000259" key="9">
    <source>
        <dbReference type="PROSITE" id="PS51873"/>
    </source>
</evidence>
<dbReference type="GO" id="GO:0008270">
    <property type="term" value="F:zinc ion binding"/>
    <property type="evidence" value="ECO:0007669"/>
    <property type="project" value="UniProtKB-KW"/>
</dbReference>
<dbReference type="InterPro" id="IPR044066">
    <property type="entry name" value="TRIAD_supradom"/>
</dbReference>
<evidence type="ECO:0000256" key="5">
    <source>
        <dbReference type="ARBA" id="ARBA00022786"/>
    </source>
</evidence>
<proteinExistence type="predicted"/>
<dbReference type="Gene3D" id="3.30.40.10">
    <property type="entry name" value="Zinc/RING finger domain, C3HC4 (zinc finger)"/>
    <property type="match status" value="1"/>
</dbReference>
<dbReference type="InterPro" id="IPR031127">
    <property type="entry name" value="E3_UB_ligase_RBR"/>
</dbReference>
<gene>
    <name evidence="10" type="ORF">CPB83DRAFT_848576</name>
</gene>
<keyword evidence="5" id="KW-0833">Ubl conjugation pathway</keyword>
<dbReference type="GO" id="GO:0004842">
    <property type="term" value="F:ubiquitin-protein transferase activity"/>
    <property type="evidence" value="ECO:0007669"/>
    <property type="project" value="InterPro"/>
</dbReference>
<feature type="domain" description="RING-type" evidence="8">
    <location>
        <begin position="69"/>
        <end position="117"/>
    </location>
</feature>
<evidence type="ECO:0000256" key="7">
    <source>
        <dbReference type="PROSITE-ProRule" id="PRU00175"/>
    </source>
</evidence>
<protein>
    <recommendedName>
        <fullName evidence="12">RING-type domain-containing protein</fullName>
    </recommendedName>
</protein>
<evidence type="ECO:0000259" key="8">
    <source>
        <dbReference type="PROSITE" id="PS50089"/>
    </source>
</evidence>
<name>A0A9P6EN80_9AGAR</name>
<dbReference type="EMBL" id="MU157834">
    <property type="protein sequence ID" value="KAF9531699.1"/>
    <property type="molecule type" value="Genomic_DNA"/>
</dbReference>
<dbReference type="SUPFAM" id="SSF57850">
    <property type="entry name" value="RING/U-box"/>
    <property type="match status" value="2"/>
</dbReference>
<evidence type="ECO:0000256" key="2">
    <source>
        <dbReference type="ARBA" id="ARBA00022723"/>
    </source>
</evidence>
<reference evidence="10" key="1">
    <citation type="submission" date="2020-11" db="EMBL/GenBank/DDBJ databases">
        <authorList>
            <consortium name="DOE Joint Genome Institute"/>
            <person name="Ahrendt S."/>
            <person name="Riley R."/>
            <person name="Andreopoulos W."/>
            <person name="Labutti K."/>
            <person name="Pangilinan J."/>
            <person name="Ruiz-Duenas F.J."/>
            <person name="Barrasa J.M."/>
            <person name="Sanchez-Garcia M."/>
            <person name="Camarero S."/>
            <person name="Miyauchi S."/>
            <person name="Serrano A."/>
            <person name="Linde D."/>
            <person name="Babiker R."/>
            <person name="Drula E."/>
            <person name="Ayuso-Fernandez I."/>
            <person name="Pacheco R."/>
            <person name="Padilla G."/>
            <person name="Ferreira P."/>
            <person name="Barriuso J."/>
            <person name="Kellner H."/>
            <person name="Castanera R."/>
            <person name="Alfaro M."/>
            <person name="Ramirez L."/>
            <person name="Pisabarro A.G."/>
            <person name="Kuo A."/>
            <person name="Tritt A."/>
            <person name="Lipzen A."/>
            <person name="He G."/>
            <person name="Yan M."/>
            <person name="Ng V."/>
            <person name="Cullen D."/>
            <person name="Martin F."/>
            <person name="Rosso M.-N."/>
            <person name="Henrissat B."/>
            <person name="Hibbett D."/>
            <person name="Martinez A.T."/>
            <person name="Grigoriev I.V."/>
        </authorList>
    </citation>
    <scope>NUCLEOTIDE SEQUENCE</scope>
    <source>
        <strain evidence="10">CBS 506.95</strain>
    </source>
</reference>
<dbReference type="Gene3D" id="1.20.120.1750">
    <property type="match status" value="1"/>
</dbReference>
<keyword evidence="2" id="KW-0479">Metal-binding</keyword>
<dbReference type="InterPro" id="IPR013083">
    <property type="entry name" value="Znf_RING/FYVE/PHD"/>
</dbReference>
<evidence type="ECO:0000256" key="1">
    <source>
        <dbReference type="ARBA" id="ARBA00022679"/>
    </source>
</evidence>
<dbReference type="CDD" id="cd22584">
    <property type="entry name" value="Rcat_RBR_unk"/>
    <property type="match status" value="1"/>
</dbReference>
<sequence>MSTTYDSNAFQPLGWTDKDGQDGLYQPVENLNGVPPTHVALEGQLSDDILAAGRWLKVDASHTQSTNICKICFEEVTFSADLNPCECGYTYCTSCLSTYVSGKLQRKEWPFWCPMNTHRLVLTMAVIKSLELSDAHRKQLIGVVDTPPIVRQNHITTITCPSCNTTARNSGPNDAKDVFLTCSWDHCGYRWCKNCGEKVVLSRSRSGVKVNHRCFASFHELVRRNGWRPCPGCGVIVEKIEGCDHITCTTTGCSVHFCWRCGQAVSTHVAHSACNRPVYVYPGPKTGSKCSIQ</sequence>
<dbReference type="OrthoDB" id="1431934at2759"/>
<evidence type="ECO:0000256" key="4">
    <source>
        <dbReference type="ARBA" id="ARBA00022771"/>
    </source>
</evidence>
<evidence type="ECO:0008006" key="12">
    <source>
        <dbReference type="Google" id="ProtNLM"/>
    </source>
</evidence>
<dbReference type="PROSITE" id="PS51873">
    <property type="entry name" value="TRIAD"/>
    <property type="match status" value="1"/>
</dbReference>
<evidence type="ECO:0000313" key="10">
    <source>
        <dbReference type="EMBL" id="KAF9531699.1"/>
    </source>
</evidence>
<keyword evidence="4 7" id="KW-0863">Zinc-finger</keyword>
<keyword evidence="11" id="KW-1185">Reference proteome</keyword>
<accession>A0A9P6EN80</accession>
<dbReference type="PANTHER" id="PTHR11685">
    <property type="entry name" value="RBR FAMILY RING FINGER AND IBR DOMAIN-CONTAINING"/>
    <property type="match status" value="1"/>
</dbReference>
<keyword evidence="3" id="KW-0677">Repeat</keyword>
<dbReference type="InterPro" id="IPR001841">
    <property type="entry name" value="Znf_RING"/>
</dbReference>
<dbReference type="GO" id="GO:0016567">
    <property type="term" value="P:protein ubiquitination"/>
    <property type="evidence" value="ECO:0007669"/>
    <property type="project" value="InterPro"/>
</dbReference>
<dbReference type="AlphaFoldDB" id="A0A9P6EN80"/>
<evidence type="ECO:0000256" key="6">
    <source>
        <dbReference type="ARBA" id="ARBA00022833"/>
    </source>
</evidence>
<dbReference type="Pfam" id="PF22191">
    <property type="entry name" value="IBR_1"/>
    <property type="match status" value="1"/>
</dbReference>
<evidence type="ECO:0000256" key="3">
    <source>
        <dbReference type="ARBA" id="ARBA00022737"/>
    </source>
</evidence>
<evidence type="ECO:0000313" key="11">
    <source>
        <dbReference type="Proteomes" id="UP000807306"/>
    </source>
</evidence>